<comment type="caution">
    <text evidence="5">The sequence shown here is derived from an EMBL/GenBank/DDBJ whole genome shotgun (WGS) entry which is preliminary data.</text>
</comment>
<gene>
    <name evidence="5" type="ORF">Ahy_A07g034682</name>
</gene>
<feature type="coiled-coil region" evidence="3">
    <location>
        <begin position="62"/>
        <end position="117"/>
    </location>
</feature>
<evidence type="ECO:0000256" key="1">
    <source>
        <dbReference type="ARBA" id="ARBA00005485"/>
    </source>
</evidence>
<protein>
    <recommendedName>
        <fullName evidence="7">WEB family protein</fullName>
    </recommendedName>
</protein>
<name>A0A445CCQ4_ARAHY</name>
<evidence type="ECO:0000313" key="5">
    <source>
        <dbReference type="EMBL" id="RYR48633.1"/>
    </source>
</evidence>
<reference evidence="5 6" key="1">
    <citation type="submission" date="2019-01" db="EMBL/GenBank/DDBJ databases">
        <title>Sequencing of cultivated peanut Arachis hypogaea provides insights into genome evolution and oil improvement.</title>
        <authorList>
            <person name="Chen X."/>
        </authorList>
    </citation>
    <scope>NUCLEOTIDE SEQUENCE [LARGE SCALE GENOMIC DNA]</scope>
    <source>
        <strain evidence="6">cv. Fuhuasheng</strain>
        <tissue evidence="5">Leaves</tissue>
    </source>
</reference>
<dbReference type="Proteomes" id="UP000289738">
    <property type="component" value="Chromosome A07"/>
</dbReference>
<keyword evidence="2 3" id="KW-0175">Coiled coil</keyword>
<dbReference type="PANTHER" id="PTHR32054">
    <property type="entry name" value="HEAVY CHAIN, PUTATIVE, EXPRESSED-RELATED-RELATED"/>
    <property type="match status" value="1"/>
</dbReference>
<dbReference type="STRING" id="3818.A0A445CCQ4"/>
<dbReference type="OrthoDB" id="4585693at2759"/>
<feature type="region of interest" description="Disordered" evidence="4">
    <location>
        <begin position="165"/>
        <end position="188"/>
    </location>
</feature>
<evidence type="ECO:0000256" key="4">
    <source>
        <dbReference type="SAM" id="MobiDB-lite"/>
    </source>
</evidence>
<keyword evidence="6" id="KW-1185">Reference proteome</keyword>
<organism evidence="5 6">
    <name type="scientific">Arachis hypogaea</name>
    <name type="common">Peanut</name>
    <dbReference type="NCBI Taxonomy" id="3818"/>
    <lineage>
        <taxon>Eukaryota</taxon>
        <taxon>Viridiplantae</taxon>
        <taxon>Streptophyta</taxon>
        <taxon>Embryophyta</taxon>
        <taxon>Tracheophyta</taxon>
        <taxon>Spermatophyta</taxon>
        <taxon>Magnoliopsida</taxon>
        <taxon>eudicotyledons</taxon>
        <taxon>Gunneridae</taxon>
        <taxon>Pentapetalae</taxon>
        <taxon>rosids</taxon>
        <taxon>fabids</taxon>
        <taxon>Fabales</taxon>
        <taxon>Fabaceae</taxon>
        <taxon>Papilionoideae</taxon>
        <taxon>50 kb inversion clade</taxon>
        <taxon>dalbergioids sensu lato</taxon>
        <taxon>Dalbergieae</taxon>
        <taxon>Pterocarpus clade</taxon>
        <taxon>Arachis</taxon>
    </lineage>
</organism>
<dbReference type="GO" id="GO:0009904">
    <property type="term" value="P:chloroplast accumulation movement"/>
    <property type="evidence" value="ECO:0007669"/>
    <property type="project" value="TreeGrafter"/>
</dbReference>
<dbReference type="GO" id="GO:0005829">
    <property type="term" value="C:cytosol"/>
    <property type="evidence" value="ECO:0007669"/>
    <property type="project" value="TreeGrafter"/>
</dbReference>
<evidence type="ECO:0000313" key="6">
    <source>
        <dbReference type="Proteomes" id="UP000289738"/>
    </source>
</evidence>
<proteinExistence type="inferred from homology"/>
<dbReference type="SMR" id="A0A445CCQ4"/>
<comment type="similarity">
    <text evidence="1">Belongs to the WEB family.</text>
</comment>
<dbReference type="GO" id="GO:0009903">
    <property type="term" value="P:chloroplast avoidance movement"/>
    <property type="evidence" value="ECO:0007669"/>
    <property type="project" value="TreeGrafter"/>
</dbReference>
<dbReference type="AlphaFoldDB" id="A0A445CCQ4"/>
<dbReference type="PANTHER" id="PTHR32054:SF9">
    <property type="entry name" value="OS04G0116200 PROTEIN"/>
    <property type="match status" value="1"/>
</dbReference>
<evidence type="ECO:0000256" key="3">
    <source>
        <dbReference type="SAM" id="Coils"/>
    </source>
</evidence>
<dbReference type="Gramene" id="arahy.Tifrunner.gnm2.ann2.Ah17g355600.1">
    <property type="protein sequence ID" value="arahy.Tifrunner.gnm2.ann2.Ah17g355600.1-CDS"/>
    <property type="gene ID" value="arahy.Tifrunner.gnm2.ann2.Ah17g355600"/>
</dbReference>
<dbReference type="EMBL" id="SDMP01000007">
    <property type="protein sequence ID" value="RYR48633.1"/>
    <property type="molecule type" value="Genomic_DNA"/>
</dbReference>
<evidence type="ECO:0000256" key="2">
    <source>
        <dbReference type="ARBA" id="ARBA00023054"/>
    </source>
</evidence>
<evidence type="ECO:0008006" key="7">
    <source>
        <dbReference type="Google" id="ProtNLM"/>
    </source>
</evidence>
<accession>A0A445CCQ4</accession>
<sequence length="213" mass="24695">MMKNREEGVTAVRNAEIDTRAPFTSVKEAVSLFGDKVLAGHVYANTTYLKHQSGEKESYWKIGEVAAELKETRENLERAKEESMLMAHCLSSLQEELERTKRELQQLKQMSETEKHVDVHPPPPPVDDEIEEDVKFVENLTTFQVKSSRFEDEFQKKRYVTFANPPSESRHHVMLQPPPEKLERHPSLRRNTKKKSFIPLIGAIFSRKNPTQH</sequence>